<dbReference type="HOGENOM" id="CLU_1422165_0_0_1"/>
<accession>D8PPL5</accession>
<sequence>MIDRRDDYPSRPYSTHRGYPIIRPSHSCISPLPARCVNIIAPLASTHTISPLPSHRSPRPTQPPTKPKAPYFIPRRCRARACLRAYPAVFLLYLILLSGYGTRSTSMRGGVGWWCVCVLLASGVWRWAFLSVGASVCTPWRACTWLAWVVPLTRLLVVVGVGGAVGVDGVASGASARVSGGGSDGGERLYT</sequence>
<dbReference type="AlphaFoldDB" id="D8PPL5"/>
<dbReference type="InParanoid" id="D8PPL5"/>
<dbReference type="EMBL" id="GL377302">
    <property type="protein sequence ID" value="EFJ02995.1"/>
    <property type="molecule type" value="Genomic_DNA"/>
</dbReference>
<gene>
    <name evidence="2" type="ORF">SCHCODRAFT_83785</name>
</gene>
<organism evidence="3">
    <name type="scientific">Schizophyllum commune (strain H4-8 / FGSC 9210)</name>
    <name type="common">Split gill fungus</name>
    <dbReference type="NCBI Taxonomy" id="578458"/>
    <lineage>
        <taxon>Eukaryota</taxon>
        <taxon>Fungi</taxon>
        <taxon>Dikarya</taxon>
        <taxon>Basidiomycota</taxon>
        <taxon>Agaricomycotina</taxon>
        <taxon>Agaricomycetes</taxon>
        <taxon>Agaricomycetidae</taxon>
        <taxon>Agaricales</taxon>
        <taxon>Schizophyllaceae</taxon>
        <taxon>Schizophyllum</taxon>
    </lineage>
</organism>
<feature type="transmembrane region" description="Helical" evidence="1">
    <location>
        <begin position="145"/>
        <end position="167"/>
    </location>
</feature>
<keyword evidence="1" id="KW-1133">Transmembrane helix</keyword>
<keyword evidence="3" id="KW-1185">Reference proteome</keyword>
<keyword evidence="1" id="KW-0812">Transmembrane</keyword>
<proteinExistence type="predicted"/>
<protein>
    <submittedName>
        <fullName evidence="2">Expressed protein</fullName>
    </submittedName>
</protein>
<feature type="transmembrane region" description="Helical" evidence="1">
    <location>
        <begin position="81"/>
        <end position="99"/>
    </location>
</feature>
<dbReference type="Proteomes" id="UP000007431">
    <property type="component" value="Unassembled WGS sequence"/>
</dbReference>
<evidence type="ECO:0000313" key="2">
    <source>
        <dbReference type="EMBL" id="EFJ02995.1"/>
    </source>
</evidence>
<feature type="transmembrane region" description="Helical" evidence="1">
    <location>
        <begin position="111"/>
        <end position="133"/>
    </location>
</feature>
<keyword evidence="1" id="KW-0472">Membrane</keyword>
<evidence type="ECO:0000313" key="3">
    <source>
        <dbReference type="Proteomes" id="UP000007431"/>
    </source>
</evidence>
<evidence type="ECO:0000256" key="1">
    <source>
        <dbReference type="SAM" id="Phobius"/>
    </source>
</evidence>
<reference evidence="2 3" key="1">
    <citation type="journal article" date="2010" name="Nat. Biotechnol.">
        <title>Genome sequence of the model mushroom Schizophyllum commune.</title>
        <authorList>
            <person name="Ohm R.A."/>
            <person name="de Jong J.F."/>
            <person name="Lugones L.G."/>
            <person name="Aerts A."/>
            <person name="Kothe E."/>
            <person name="Stajich J.E."/>
            <person name="de Vries R.P."/>
            <person name="Record E."/>
            <person name="Levasseur A."/>
            <person name="Baker S.E."/>
            <person name="Bartholomew K.A."/>
            <person name="Coutinho P.M."/>
            <person name="Erdmann S."/>
            <person name="Fowler T.J."/>
            <person name="Gathman A.C."/>
            <person name="Lombard V."/>
            <person name="Henrissat B."/>
            <person name="Knabe N."/>
            <person name="Kuees U."/>
            <person name="Lilly W.W."/>
            <person name="Lindquist E."/>
            <person name="Lucas S."/>
            <person name="Magnuson J.K."/>
            <person name="Piumi F."/>
            <person name="Raudaskoski M."/>
            <person name="Salamov A."/>
            <person name="Schmutz J."/>
            <person name="Schwarze F.W.M.R."/>
            <person name="vanKuyk P.A."/>
            <person name="Horton J.S."/>
            <person name="Grigoriev I.V."/>
            <person name="Woesten H.A.B."/>
        </authorList>
    </citation>
    <scope>NUCLEOTIDE SEQUENCE [LARGE SCALE GENOMIC DNA]</scope>
    <source>
        <strain evidence="3">H4-8 / FGSC 9210</strain>
    </source>
</reference>
<name>D8PPL5_SCHCM</name>